<dbReference type="PANTHER" id="PTHR46361">
    <property type="entry name" value="ELECTRON CARRIER/ PROTEIN DISULFIDE OXIDOREDUCTASE"/>
    <property type="match status" value="1"/>
</dbReference>
<sequence>MTPSPDPLSLSRTLLEGVKRGADTADSRRRLAALDTDALLAALDTDARRLAFWCNVYNGYAQHLLDADPGRWDRRWLFFRRSLVPVAGRSLSLDDIEHGVLRRSMSSLGLGYLPRLRPSEFERRARVDERDPRIHFALNCGAASCPPVASYDADAVDNQLDLAAGGYLDATVEYDDEADVARVPRLLLWYRGDFGGRSGVIDFLREYDAIPVDASPTLRYLGWDWSLSRGGFEERSGSEEGT</sequence>
<dbReference type="Pfam" id="PF04784">
    <property type="entry name" value="DUF547"/>
    <property type="match status" value="1"/>
</dbReference>
<gene>
    <name evidence="2" type="ORF">ACFO0N_01610</name>
</gene>
<accession>A0ABD5P7B2</accession>
<proteinExistence type="predicted"/>
<name>A0ABD5P7B2_9EURY</name>
<dbReference type="PANTHER" id="PTHR46361:SF3">
    <property type="entry name" value="ELECTRON CARRIER_ PROTEIN DISULFIDE OXIDOREDUCTASE"/>
    <property type="match status" value="1"/>
</dbReference>
<dbReference type="InterPro" id="IPR006869">
    <property type="entry name" value="DUF547"/>
</dbReference>
<evidence type="ECO:0000313" key="2">
    <source>
        <dbReference type="EMBL" id="MFC4356639.1"/>
    </source>
</evidence>
<feature type="domain" description="DUF547" evidence="1">
    <location>
        <begin position="46"/>
        <end position="168"/>
    </location>
</feature>
<evidence type="ECO:0000313" key="3">
    <source>
        <dbReference type="Proteomes" id="UP001595921"/>
    </source>
</evidence>
<evidence type="ECO:0000259" key="1">
    <source>
        <dbReference type="Pfam" id="PF04784"/>
    </source>
</evidence>
<dbReference type="EMBL" id="JBHSDS010000002">
    <property type="protein sequence ID" value="MFC4356639.1"/>
    <property type="molecule type" value="Genomic_DNA"/>
</dbReference>
<keyword evidence="3" id="KW-1185">Reference proteome</keyword>
<dbReference type="RefSeq" id="WP_267625077.1">
    <property type="nucleotide sequence ID" value="NZ_JAODIW010000010.1"/>
</dbReference>
<dbReference type="AlphaFoldDB" id="A0ABD5P7B2"/>
<dbReference type="Proteomes" id="UP001595921">
    <property type="component" value="Unassembled WGS sequence"/>
</dbReference>
<comment type="caution">
    <text evidence="2">The sequence shown here is derived from an EMBL/GenBank/DDBJ whole genome shotgun (WGS) entry which is preliminary data.</text>
</comment>
<reference evidence="2 3" key="1">
    <citation type="journal article" date="2019" name="Int. J. Syst. Evol. Microbiol.">
        <title>The Global Catalogue of Microorganisms (GCM) 10K type strain sequencing project: providing services to taxonomists for standard genome sequencing and annotation.</title>
        <authorList>
            <consortium name="The Broad Institute Genomics Platform"/>
            <consortium name="The Broad Institute Genome Sequencing Center for Infectious Disease"/>
            <person name="Wu L."/>
            <person name="Ma J."/>
        </authorList>
    </citation>
    <scope>NUCLEOTIDE SEQUENCE [LARGE SCALE GENOMIC DNA]</scope>
    <source>
        <strain evidence="2 3">CGMCC 1.12553</strain>
    </source>
</reference>
<protein>
    <submittedName>
        <fullName evidence="2">DUF547 domain-containing protein</fullName>
    </submittedName>
</protein>
<organism evidence="2 3">
    <name type="scientific">Halobium salinum</name>
    <dbReference type="NCBI Taxonomy" id="1364940"/>
    <lineage>
        <taxon>Archaea</taxon>
        <taxon>Methanobacteriati</taxon>
        <taxon>Methanobacteriota</taxon>
        <taxon>Stenosarchaea group</taxon>
        <taxon>Halobacteria</taxon>
        <taxon>Halobacteriales</taxon>
        <taxon>Haloferacaceae</taxon>
        <taxon>Halobium</taxon>
    </lineage>
</organism>